<comment type="caution">
    <text evidence="2">The sequence shown here is derived from an EMBL/GenBank/DDBJ whole genome shotgun (WGS) entry which is preliminary data.</text>
</comment>
<keyword evidence="1" id="KW-0732">Signal</keyword>
<evidence type="ECO:0000256" key="1">
    <source>
        <dbReference type="SAM" id="SignalP"/>
    </source>
</evidence>
<dbReference type="EMBL" id="JACGCM010001753">
    <property type="protein sequence ID" value="KAF6150174.1"/>
    <property type="molecule type" value="Genomic_DNA"/>
</dbReference>
<feature type="signal peptide" evidence="1">
    <location>
        <begin position="1"/>
        <end position="21"/>
    </location>
</feature>
<gene>
    <name evidence="2" type="ORF">GIB67_023129</name>
</gene>
<keyword evidence="3" id="KW-1185">Reference proteome</keyword>
<evidence type="ECO:0000313" key="2">
    <source>
        <dbReference type="EMBL" id="KAF6150174.1"/>
    </source>
</evidence>
<reference evidence="2 3" key="1">
    <citation type="journal article" date="2020" name="IScience">
        <title>Genome Sequencing of the Endangered Kingdonia uniflora (Circaeasteraceae, Ranunculales) Reveals Potential Mechanisms of Evolutionary Specialization.</title>
        <authorList>
            <person name="Sun Y."/>
            <person name="Deng T."/>
            <person name="Zhang A."/>
            <person name="Moore M.J."/>
            <person name="Landis J.B."/>
            <person name="Lin N."/>
            <person name="Zhang H."/>
            <person name="Zhang X."/>
            <person name="Huang J."/>
            <person name="Zhang X."/>
            <person name="Sun H."/>
            <person name="Wang H."/>
        </authorList>
    </citation>
    <scope>NUCLEOTIDE SEQUENCE [LARGE SCALE GENOMIC DNA]</scope>
    <source>
        <strain evidence="2">TB1705</strain>
        <tissue evidence="2">Leaf</tissue>
    </source>
</reference>
<accession>A0A7J7M5X6</accession>
<evidence type="ECO:0000313" key="3">
    <source>
        <dbReference type="Proteomes" id="UP000541444"/>
    </source>
</evidence>
<proteinExistence type="predicted"/>
<dbReference type="Proteomes" id="UP000541444">
    <property type="component" value="Unassembled WGS sequence"/>
</dbReference>
<protein>
    <submittedName>
        <fullName evidence="2">Uncharacterized protein</fullName>
    </submittedName>
</protein>
<organism evidence="2 3">
    <name type="scientific">Kingdonia uniflora</name>
    <dbReference type="NCBI Taxonomy" id="39325"/>
    <lineage>
        <taxon>Eukaryota</taxon>
        <taxon>Viridiplantae</taxon>
        <taxon>Streptophyta</taxon>
        <taxon>Embryophyta</taxon>
        <taxon>Tracheophyta</taxon>
        <taxon>Spermatophyta</taxon>
        <taxon>Magnoliopsida</taxon>
        <taxon>Ranunculales</taxon>
        <taxon>Circaeasteraceae</taxon>
        <taxon>Kingdonia</taxon>
    </lineage>
</organism>
<dbReference type="AlphaFoldDB" id="A0A7J7M5X6"/>
<sequence>LSFSLLYRVSLSLSLSLITNCKINNSPIFRGFESDLRRVFLEKSQLPHSLFSPNFSILGFN</sequence>
<name>A0A7J7M5X6_9MAGN</name>
<feature type="non-terminal residue" evidence="2">
    <location>
        <position position="61"/>
    </location>
</feature>
<feature type="chain" id="PRO_5029814269" evidence="1">
    <location>
        <begin position="22"/>
        <end position="61"/>
    </location>
</feature>